<evidence type="ECO:0000256" key="1">
    <source>
        <dbReference type="SAM" id="MobiDB-lite"/>
    </source>
</evidence>
<keyword evidence="3" id="KW-0614">Plasmid</keyword>
<keyword evidence="3" id="KW-0808">Transferase</keyword>
<dbReference type="AlphaFoldDB" id="A0A4D6HSX2"/>
<feature type="region of interest" description="Disordered" evidence="1">
    <location>
        <begin position="31"/>
        <end position="116"/>
    </location>
</feature>
<dbReference type="EMBL" id="CP031306">
    <property type="protein sequence ID" value="QCC56282.1"/>
    <property type="molecule type" value="Genomic_DNA"/>
</dbReference>
<dbReference type="GO" id="GO:0016301">
    <property type="term" value="F:kinase activity"/>
    <property type="evidence" value="ECO:0007669"/>
    <property type="project" value="UniProtKB-KW"/>
</dbReference>
<proteinExistence type="predicted"/>
<dbReference type="KEGG" id="nbg:DV706_00130"/>
<feature type="compositionally biased region" description="Low complexity" evidence="1">
    <location>
        <begin position="85"/>
        <end position="102"/>
    </location>
</feature>
<reference evidence="3 4" key="1">
    <citation type="journal article" date="2019" name="Nat. Commun.">
        <title>A new type of DNA phosphorothioation-based antiviral system in archaea.</title>
        <authorList>
            <person name="Xiong L."/>
            <person name="Liu S."/>
            <person name="Chen S."/>
            <person name="Xiao Y."/>
            <person name="Zhu B."/>
            <person name="Gao Y."/>
            <person name="Zhang Y."/>
            <person name="Chen B."/>
            <person name="Luo J."/>
            <person name="Deng Z."/>
            <person name="Chen X."/>
            <person name="Wang L."/>
            <person name="Chen S."/>
        </authorList>
    </citation>
    <scope>NUCLEOTIDE SEQUENCE [LARGE SCALE GENOMIC DNA]</scope>
    <source>
        <strain evidence="3 4">JCM 10635</strain>
        <plasmid evidence="3 4">unnamed1</plasmid>
    </source>
</reference>
<feature type="compositionally biased region" description="Polar residues" evidence="1">
    <location>
        <begin position="43"/>
        <end position="58"/>
    </location>
</feature>
<keyword evidence="3" id="KW-0418">Kinase</keyword>
<protein>
    <submittedName>
        <fullName evidence="3">Acetylglutamate kinase</fullName>
    </submittedName>
</protein>
<sequence length="116" mass="12100">MKRALAMLLTVAMVGSLMFMGFAGTAAAQDQSADQDADIKQGASATNAQSQYVGQENVNAGDEINIAYADDDGDATAGSSVTQSNDNSQTADATATNTADINQSINQDFEDDFPFF</sequence>
<dbReference type="Proteomes" id="UP000296822">
    <property type="component" value="Chromosome"/>
</dbReference>
<evidence type="ECO:0000313" key="3">
    <source>
        <dbReference type="EMBL" id="QCC56282.1"/>
    </source>
</evidence>
<accession>A0A4D6HSX2</accession>
<evidence type="ECO:0000313" key="2">
    <source>
        <dbReference type="EMBL" id="QCC53025.1"/>
    </source>
</evidence>
<dbReference type="RefSeq" id="WP_006067701.1">
    <property type="nucleotide sequence ID" value="NZ_CP031305.1"/>
</dbReference>
<dbReference type="KEGG" id="nbg:DV706_17140"/>
<dbReference type="EMBL" id="CP031305">
    <property type="protein sequence ID" value="QCC53025.1"/>
    <property type="molecule type" value="Genomic_DNA"/>
</dbReference>
<organism evidence="3 4">
    <name type="scientific">Natronorubrum bangense</name>
    <dbReference type="NCBI Taxonomy" id="61858"/>
    <lineage>
        <taxon>Archaea</taxon>
        <taxon>Methanobacteriati</taxon>
        <taxon>Methanobacteriota</taxon>
        <taxon>Stenosarchaea group</taxon>
        <taxon>Halobacteria</taxon>
        <taxon>Halobacteriales</taxon>
        <taxon>Natrialbaceae</taxon>
        <taxon>Natronorubrum</taxon>
    </lineage>
</organism>
<geneLocation type="plasmid" evidence="3">
    <name>unnamed1</name>
</geneLocation>
<dbReference type="GeneID" id="39853002"/>
<name>A0A4D6HSX2_9EURY</name>
<evidence type="ECO:0000313" key="4">
    <source>
        <dbReference type="Proteomes" id="UP000296822"/>
    </source>
</evidence>
<gene>
    <name evidence="2" type="ORF">DV706_00130</name>
    <name evidence="3" type="ORF">DV706_17140</name>
</gene>
<dbReference type="Proteomes" id="UP000296822">
    <property type="component" value="Plasmid unnamed1"/>
</dbReference>